<dbReference type="Pfam" id="PF08174">
    <property type="entry name" value="Anillin"/>
    <property type="match status" value="1"/>
</dbReference>
<keyword evidence="1" id="KW-0175">Coiled coil</keyword>
<dbReference type="InParanoid" id="E0VHA1"/>
<dbReference type="HOGENOM" id="CLU_338398_0_0_1"/>
<dbReference type="InterPro" id="IPR011993">
    <property type="entry name" value="PH-like_dom_sf"/>
</dbReference>
<evidence type="ECO:0000313" key="5">
    <source>
        <dbReference type="EnsemblMetazoa" id="PHUM204170-PA"/>
    </source>
</evidence>
<evidence type="ECO:0000256" key="1">
    <source>
        <dbReference type="ARBA" id="ARBA00023054"/>
    </source>
</evidence>
<dbReference type="GO" id="GO:0005826">
    <property type="term" value="C:actomyosin contractile ring"/>
    <property type="evidence" value="ECO:0007669"/>
    <property type="project" value="TreeGrafter"/>
</dbReference>
<dbReference type="Proteomes" id="UP000009046">
    <property type="component" value="Unassembled WGS sequence"/>
</dbReference>
<proteinExistence type="predicted"/>
<dbReference type="GO" id="GO:0000915">
    <property type="term" value="P:actomyosin contractile ring assembly"/>
    <property type="evidence" value="ECO:0007669"/>
    <property type="project" value="TreeGrafter"/>
</dbReference>
<dbReference type="PANTHER" id="PTHR21538">
    <property type="entry name" value="ANILLIN/RHOTEKIN RTKN"/>
    <property type="match status" value="1"/>
</dbReference>
<protein>
    <submittedName>
        <fullName evidence="4 5">Actin-binding protein anillin, putative</fullName>
    </submittedName>
</protein>
<dbReference type="PANTHER" id="PTHR21538:SF23">
    <property type="entry name" value="ANILLIN"/>
    <property type="match status" value="1"/>
</dbReference>
<feature type="compositionally biased region" description="Polar residues" evidence="2">
    <location>
        <begin position="33"/>
        <end position="52"/>
    </location>
</feature>
<dbReference type="InterPro" id="IPR037840">
    <property type="entry name" value="PH_Anillin"/>
</dbReference>
<dbReference type="SMART" id="SM00233">
    <property type="entry name" value="PH"/>
    <property type="match status" value="1"/>
</dbReference>
<feature type="region of interest" description="Disordered" evidence="2">
    <location>
        <begin position="122"/>
        <end position="155"/>
    </location>
</feature>
<dbReference type="eggNOG" id="KOG3640">
    <property type="taxonomic scope" value="Eukaryota"/>
</dbReference>
<evidence type="ECO:0000313" key="4">
    <source>
        <dbReference type="EMBL" id="EEB12757.1"/>
    </source>
</evidence>
<dbReference type="VEuPathDB" id="VectorBase:PHUM204170"/>
<dbReference type="CDD" id="cd01263">
    <property type="entry name" value="PH_anillin"/>
    <property type="match status" value="1"/>
</dbReference>
<dbReference type="GeneID" id="8238541"/>
<name>E0VHA1_PEDHC</name>
<dbReference type="SUPFAM" id="SSF50729">
    <property type="entry name" value="PH domain-like"/>
    <property type="match status" value="1"/>
</dbReference>
<reference evidence="5" key="3">
    <citation type="submission" date="2021-02" db="UniProtKB">
        <authorList>
            <consortium name="EnsemblMetazoa"/>
        </authorList>
    </citation>
    <scope>IDENTIFICATION</scope>
    <source>
        <strain evidence="5">USDA</strain>
    </source>
</reference>
<dbReference type="KEGG" id="phu:Phum_PHUM204170"/>
<dbReference type="EMBL" id="AAZO01002369">
    <property type="status" value="NOT_ANNOTATED_CDS"/>
    <property type="molecule type" value="Genomic_DNA"/>
</dbReference>
<dbReference type="PROSITE" id="PS50003">
    <property type="entry name" value="PH_DOMAIN"/>
    <property type="match status" value="1"/>
</dbReference>
<dbReference type="FunFam" id="2.30.29.30:FF:000111">
    <property type="entry name" value="anillin isoform X1"/>
    <property type="match status" value="1"/>
</dbReference>
<dbReference type="InterPro" id="IPR001849">
    <property type="entry name" value="PH_domain"/>
</dbReference>
<dbReference type="InterPro" id="IPR051364">
    <property type="entry name" value="Cytokinesis/Rho-signaling"/>
</dbReference>
<dbReference type="CTD" id="8238541"/>
<dbReference type="EnsemblMetazoa" id="PHUM204170-RA">
    <property type="protein sequence ID" value="PHUM204170-PA"/>
    <property type="gene ID" value="PHUM204170"/>
</dbReference>
<reference evidence="4" key="2">
    <citation type="submission" date="2007-04" db="EMBL/GenBank/DDBJ databases">
        <title>The genome of the human body louse.</title>
        <authorList>
            <consortium name="The Human Body Louse Genome Consortium"/>
            <person name="Kirkness E."/>
            <person name="Walenz B."/>
            <person name="Hass B."/>
            <person name="Bruggner R."/>
            <person name="Strausberg R."/>
        </authorList>
    </citation>
    <scope>NUCLEOTIDE SEQUENCE</scope>
    <source>
        <strain evidence="4">USDA</strain>
    </source>
</reference>
<dbReference type="OrthoDB" id="5915976at2759"/>
<feature type="domain" description="PH" evidence="3">
    <location>
        <begin position="706"/>
        <end position="830"/>
    </location>
</feature>
<sequence length="841" mass="95647">MDPFTQRMLERAKVRRVKLDGHIASNKDKDSSISHSSQGLVNEVSNAHSSKTNIKDEVLDPTEARKMKLKKLALLYSSNSNTEEKENYEKISNENVEISCKKPKHRLGRLADLVTKINEWEDDMSQKSSTQSVKNNKETSNETSTKNPCVLKPPEEKMGFTLSENKYVYEFKDKKKDDVRDISKNNQNESDNVFKTKPVSTHIRQNQENKSNVKHLNYESSNQLKDPAELSIAERKALFEKNSGTHLQNFSINFLPEKSKKISKENQIIDKNHQESKFTERSNDNNDVNERLYPNLSEFMESNENDVQSETPTYSVTASNENYDDDFITNNIDVNLEGTNTNDSISSNDLSFSKSKECQVLNKMDKILENALNDVSESDSNMEEMFSSPSSSSINNNLNIMSPSNDNDNGLIHTVSFYRKQQPKSCPSNVEDTIIVSNPVEDENVLIENKLQALLAEVNKQQIILSQASQALNLCLSSVEFTGSNEQVESERLLLLASHKRQACLNEIQRLKVEKTLGGTGGNTSEKGDVIMSNISLKLKRDAIRSMAAESLQYFVCLIKNEERVLATSVVSTTRENLKDFHLQFPGSVKLENLSSDFKVLVEVYNLELNKQLIDHDTKYHIANKKDKKFLTPIKSKKNESKLVKLRIQSPGGPTAIRSTNFKLCGFMVFSLKEVTRSQWMLNKVPFVSLLEGTLCMTITSKLQINEEFRGFLTMFDDISGFGAWHRRWCLLSSHAISFWKYPDDEQKKVPIGTIDLRSIVTENVDVVPHDVCARLHTFLLESIRPSLAEDKNSLIQTVKDNVTTIRHLLSADSKQEMITWCKKLNKILGLLRNWKCSDES</sequence>
<dbReference type="STRING" id="121224.E0VHA1"/>
<accession>E0VHA1</accession>
<dbReference type="Gene3D" id="2.30.29.30">
    <property type="entry name" value="Pleckstrin-homology domain (PH domain)/Phosphotyrosine-binding domain (PTB)"/>
    <property type="match status" value="1"/>
</dbReference>
<evidence type="ECO:0000313" key="6">
    <source>
        <dbReference type="Proteomes" id="UP000009046"/>
    </source>
</evidence>
<dbReference type="GO" id="GO:0031106">
    <property type="term" value="P:septin ring organization"/>
    <property type="evidence" value="ECO:0007669"/>
    <property type="project" value="TreeGrafter"/>
</dbReference>
<dbReference type="OMA" id="GHNIRER"/>
<dbReference type="RefSeq" id="XP_002425495.1">
    <property type="nucleotide sequence ID" value="XM_002425450.1"/>
</dbReference>
<feature type="region of interest" description="Disordered" evidence="2">
    <location>
        <begin position="20"/>
        <end position="56"/>
    </location>
</feature>
<dbReference type="GO" id="GO:0000281">
    <property type="term" value="P:mitotic cytokinesis"/>
    <property type="evidence" value="ECO:0007669"/>
    <property type="project" value="TreeGrafter"/>
</dbReference>
<dbReference type="EMBL" id="AAZO01002370">
    <property type="status" value="NOT_ANNOTATED_CDS"/>
    <property type="molecule type" value="Genomic_DNA"/>
</dbReference>
<reference evidence="4" key="1">
    <citation type="submission" date="2007-04" db="EMBL/GenBank/DDBJ databases">
        <title>Annotation of Pediculus humanus corporis strain USDA.</title>
        <authorList>
            <person name="Kirkness E."/>
            <person name="Hannick L."/>
            <person name="Hass B."/>
            <person name="Bruggner R."/>
            <person name="Lawson D."/>
            <person name="Bidwell S."/>
            <person name="Joardar V."/>
            <person name="Caler E."/>
            <person name="Walenz B."/>
            <person name="Inman J."/>
            <person name="Schobel S."/>
            <person name="Galinsky K."/>
            <person name="Amedeo P."/>
            <person name="Strausberg R."/>
        </authorList>
    </citation>
    <scope>NUCLEOTIDE SEQUENCE</scope>
    <source>
        <strain evidence="4">USDA</strain>
    </source>
</reference>
<dbReference type="Pfam" id="PF00169">
    <property type="entry name" value="PH"/>
    <property type="match status" value="1"/>
</dbReference>
<dbReference type="InterPro" id="IPR012966">
    <property type="entry name" value="AHD"/>
</dbReference>
<evidence type="ECO:0000256" key="2">
    <source>
        <dbReference type="SAM" id="MobiDB-lite"/>
    </source>
</evidence>
<dbReference type="AlphaFoldDB" id="E0VHA1"/>
<keyword evidence="6" id="KW-1185">Reference proteome</keyword>
<feature type="compositionally biased region" description="Basic and acidic residues" evidence="2">
    <location>
        <begin position="20"/>
        <end position="32"/>
    </location>
</feature>
<evidence type="ECO:0000259" key="3">
    <source>
        <dbReference type="PROSITE" id="PS50003"/>
    </source>
</evidence>
<dbReference type="EMBL" id="DS235165">
    <property type="protein sequence ID" value="EEB12757.1"/>
    <property type="molecule type" value="Genomic_DNA"/>
</dbReference>
<gene>
    <name evidence="5" type="primary">8238541</name>
    <name evidence="4" type="ORF">Phum_PHUM204170</name>
</gene>
<organism>
    <name type="scientific">Pediculus humanus subsp. corporis</name>
    <name type="common">Body louse</name>
    <dbReference type="NCBI Taxonomy" id="121224"/>
    <lineage>
        <taxon>Eukaryota</taxon>
        <taxon>Metazoa</taxon>
        <taxon>Ecdysozoa</taxon>
        <taxon>Arthropoda</taxon>
        <taxon>Hexapoda</taxon>
        <taxon>Insecta</taxon>
        <taxon>Pterygota</taxon>
        <taxon>Neoptera</taxon>
        <taxon>Paraneoptera</taxon>
        <taxon>Psocodea</taxon>
        <taxon>Troctomorpha</taxon>
        <taxon>Phthiraptera</taxon>
        <taxon>Anoplura</taxon>
        <taxon>Pediculidae</taxon>
        <taxon>Pediculus</taxon>
    </lineage>
</organism>